<dbReference type="GO" id="GO:0004803">
    <property type="term" value="F:transposase activity"/>
    <property type="evidence" value="ECO:0007669"/>
    <property type="project" value="InterPro"/>
</dbReference>
<accession>A0A346AX05</accession>
<dbReference type="Gene3D" id="3.30.70.1290">
    <property type="entry name" value="Transposase IS200-like"/>
    <property type="match status" value="1"/>
</dbReference>
<dbReference type="Proteomes" id="UP000254337">
    <property type="component" value="Chromosome"/>
</dbReference>
<dbReference type="AlphaFoldDB" id="A0A346AX05"/>
<dbReference type="EMBL" id="CP029462">
    <property type="protein sequence ID" value="AXL20398.1"/>
    <property type="molecule type" value="Genomic_DNA"/>
</dbReference>
<dbReference type="GO" id="GO:0006313">
    <property type="term" value="P:DNA transposition"/>
    <property type="evidence" value="ECO:0007669"/>
    <property type="project" value="InterPro"/>
</dbReference>
<dbReference type="KEGG" id="meg:DKB62_01765"/>
<organism evidence="1 2">
    <name type="scientific">Megasphaera stantonii</name>
    <dbReference type="NCBI Taxonomy" id="2144175"/>
    <lineage>
        <taxon>Bacteria</taxon>
        <taxon>Bacillati</taxon>
        <taxon>Bacillota</taxon>
        <taxon>Negativicutes</taxon>
        <taxon>Veillonellales</taxon>
        <taxon>Veillonellaceae</taxon>
        <taxon>Megasphaera</taxon>
    </lineage>
</organism>
<keyword evidence="2" id="KW-1185">Reference proteome</keyword>
<protein>
    <submittedName>
        <fullName evidence="1">Uncharacterized protein</fullName>
    </submittedName>
</protein>
<dbReference type="RefSeq" id="WP_087477072.1">
    <property type="nucleotide sequence ID" value="NZ_CALYAU010000003.1"/>
</dbReference>
<name>A0A346AX05_9FIRM</name>
<dbReference type="OrthoDB" id="9794403at2"/>
<sequence length="162" mass="19288">MNTNKTNSPWPAHRVQFITLCTHEKQTTLGRIYKDKNGFVWQPTVWGMAAEEGLRKLKLSSQLVLIQDYVIMPNHVHLLVLYRRCNDRVVKWFISHCKHTMAQHMLKAQHANEPIWETSYSSHYVQREHTQLALSQNIREHKTRWHYDSLNTFLPRPYSPKV</sequence>
<reference evidence="1 2" key="1">
    <citation type="submission" date="2018-05" db="EMBL/GenBank/DDBJ databases">
        <title>Complete genome sequence of Megasphaera sp. AJH120T, isolated from the ceca of a chicken.</title>
        <authorList>
            <person name="Maki J."/>
            <person name="Looft T."/>
        </authorList>
    </citation>
    <scope>NUCLEOTIDE SEQUENCE [LARGE SCALE GENOMIC DNA]</scope>
    <source>
        <strain evidence="1 2">AJH120</strain>
    </source>
</reference>
<dbReference type="SUPFAM" id="SSF143422">
    <property type="entry name" value="Transposase IS200-like"/>
    <property type="match status" value="1"/>
</dbReference>
<evidence type="ECO:0000313" key="1">
    <source>
        <dbReference type="EMBL" id="AXL20398.1"/>
    </source>
</evidence>
<proteinExistence type="predicted"/>
<gene>
    <name evidence="1" type="ORF">DKB62_01765</name>
</gene>
<dbReference type="InterPro" id="IPR036515">
    <property type="entry name" value="Transposase_17_sf"/>
</dbReference>
<evidence type="ECO:0000313" key="2">
    <source>
        <dbReference type="Proteomes" id="UP000254337"/>
    </source>
</evidence>
<dbReference type="GO" id="GO:0003677">
    <property type="term" value="F:DNA binding"/>
    <property type="evidence" value="ECO:0007669"/>
    <property type="project" value="InterPro"/>
</dbReference>